<dbReference type="AlphaFoldDB" id="A0A225NH39"/>
<evidence type="ECO:0000313" key="5">
    <source>
        <dbReference type="Proteomes" id="UP000215377"/>
    </source>
</evidence>
<dbReference type="Gene3D" id="3.40.367.20">
    <property type="match status" value="1"/>
</dbReference>
<organism evidence="4 5">
    <name type="scientific">Marinibacterium profundimaris</name>
    <dbReference type="NCBI Taxonomy" id="1679460"/>
    <lineage>
        <taxon>Bacteria</taxon>
        <taxon>Pseudomonadati</taxon>
        <taxon>Pseudomonadota</taxon>
        <taxon>Alphaproteobacteria</taxon>
        <taxon>Rhodobacterales</taxon>
        <taxon>Paracoccaceae</taxon>
        <taxon>Marinibacterium</taxon>
    </lineage>
</organism>
<evidence type="ECO:0000256" key="3">
    <source>
        <dbReference type="RuleBase" id="RU004046"/>
    </source>
</evidence>
<keyword evidence="1" id="KW-0808">Transferase</keyword>
<sequence length="330" mass="34850">MTTPWLLCADIGGTNVRLRAFACDGGATLATEQHDTRGARELADIFGTFAAERGSAPELVAAAVAGPVSDNRVQLTNAAKSLCGEDLKRTTGAAEAWLINDFGAAAWATARVAPEDLLCLQGAPAPTDEGIHVVVGPGTGLGVGTLIFRNGVHTAMPGEGGHVSLAPNSREEVEIFEAFRALWPETFFGDGLTCEAEAMLSGTGLPLLYQAVQAVMGDTGPHLDAKGVLTAAQEDRSPVAHRVAMLFKSHLARLAGDLGLASGADSVFLVGGVATKNPWLFDDSFVDGFNQGGRFTRLRGEMNLYLLRNPDFGLLGAHNYATHRMEERRH</sequence>
<dbReference type="GO" id="GO:0005536">
    <property type="term" value="F:D-glucose binding"/>
    <property type="evidence" value="ECO:0007669"/>
    <property type="project" value="InterPro"/>
</dbReference>
<comment type="caution">
    <text evidence="4">The sequence shown here is derived from an EMBL/GenBank/DDBJ whole genome shotgun (WGS) entry which is preliminary data.</text>
</comment>
<dbReference type="Pfam" id="PF02685">
    <property type="entry name" value="Glucokinase"/>
    <property type="match status" value="1"/>
</dbReference>
<dbReference type="SUPFAM" id="SSF53067">
    <property type="entry name" value="Actin-like ATPase domain"/>
    <property type="match status" value="1"/>
</dbReference>
<dbReference type="Gene3D" id="3.30.420.40">
    <property type="match status" value="1"/>
</dbReference>
<keyword evidence="5" id="KW-1185">Reference proteome</keyword>
<gene>
    <name evidence="4" type="ORF">ATO3_14540</name>
</gene>
<dbReference type="GO" id="GO:0005829">
    <property type="term" value="C:cytosol"/>
    <property type="evidence" value="ECO:0007669"/>
    <property type="project" value="TreeGrafter"/>
</dbReference>
<dbReference type="InterPro" id="IPR050201">
    <property type="entry name" value="Bacterial_glucokinase"/>
</dbReference>
<dbReference type="PANTHER" id="PTHR47690:SF1">
    <property type="entry name" value="GLUCOKINASE"/>
    <property type="match status" value="1"/>
</dbReference>
<dbReference type="RefSeq" id="WP_088650600.1">
    <property type="nucleotide sequence ID" value="NZ_AQQR01000005.1"/>
</dbReference>
<dbReference type="GO" id="GO:0006096">
    <property type="term" value="P:glycolytic process"/>
    <property type="evidence" value="ECO:0007669"/>
    <property type="project" value="InterPro"/>
</dbReference>
<dbReference type="GO" id="GO:0005524">
    <property type="term" value="F:ATP binding"/>
    <property type="evidence" value="ECO:0007669"/>
    <property type="project" value="InterPro"/>
</dbReference>
<name>A0A225NH39_9RHOB</name>
<dbReference type="InterPro" id="IPR043129">
    <property type="entry name" value="ATPase_NBD"/>
</dbReference>
<reference evidence="4 5" key="1">
    <citation type="submission" date="2013-04" db="EMBL/GenBank/DDBJ databases">
        <title>Oceanicola sp. 22II1-22F33 Genome Sequencing.</title>
        <authorList>
            <person name="Lai Q."/>
            <person name="Li G."/>
            <person name="Shao Z."/>
        </authorList>
    </citation>
    <scope>NUCLEOTIDE SEQUENCE [LARGE SCALE GENOMIC DNA]</scope>
    <source>
        <strain evidence="4 5">22II1-22F33</strain>
    </source>
</reference>
<dbReference type="PANTHER" id="PTHR47690">
    <property type="entry name" value="GLUCOKINASE"/>
    <property type="match status" value="1"/>
</dbReference>
<proteinExistence type="inferred from homology"/>
<accession>A0A225NH39</accession>
<dbReference type="OrthoDB" id="9800595at2"/>
<dbReference type="EMBL" id="AQQR01000005">
    <property type="protein sequence ID" value="OWU72905.1"/>
    <property type="molecule type" value="Genomic_DNA"/>
</dbReference>
<dbReference type="InterPro" id="IPR003836">
    <property type="entry name" value="Glucokinase"/>
</dbReference>
<evidence type="ECO:0000256" key="1">
    <source>
        <dbReference type="ARBA" id="ARBA00022679"/>
    </source>
</evidence>
<evidence type="ECO:0008006" key="6">
    <source>
        <dbReference type="Google" id="ProtNLM"/>
    </source>
</evidence>
<evidence type="ECO:0000313" key="4">
    <source>
        <dbReference type="EMBL" id="OWU72905.1"/>
    </source>
</evidence>
<dbReference type="CDD" id="cd24008">
    <property type="entry name" value="ASKHA_NBD_GLK"/>
    <property type="match status" value="1"/>
</dbReference>
<keyword evidence="2" id="KW-0418">Kinase</keyword>
<protein>
    <recommendedName>
        <fullName evidence="6">Glucokinase</fullName>
    </recommendedName>
</protein>
<dbReference type="GO" id="GO:0004340">
    <property type="term" value="F:glucokinase activity"/>
    <property type="evidence" value="ECO:0007669"/>
    <property type="project" value="InterPro"/>
</dbReference>
<comment type="similarity">
    <text evidence="3">Belongs to the bacterial glucokinase family.</text>
</comment>
<dbReference type="Proteomes" id="UP000215377">
    <property type="component" value="Unassembled WGS sequence"/>
</dbReference>
<evidence type="ECO:0000256" key="2">
    <source>
        <dbReference type="ARBA" id="ARBA00022777"/>
    </source>
</evidence>